<feature type="region of interest" description="Disordered" evidence="1">
    <location>
        <begin position="72"/>
        <end position="113"/>
    </location>
</feature>
<reference evidence="3 4" key="3">
    <citation type="submission" date="2020-02" db="EMBL/GenBank/DDBJ databases">
        <title>Sequencing the genomes of 1000 actinobacteria strains.</title>
        <authorList>
            <person name="Klenk H.-P."/>
        </authorList>
    </citation>
    <scope>NUCLEOTIDE SEQUENCE [LARGE SCALE GENOMIC DNA]</scope>
    <source>
        <strain evidence="3 4">DSM 45201</strain>
    </source>
</reference>
<name>A0A846LIJ1_9ACTN</name>
<feature type="compositionally biased region" description="Low complexity" evidence="1">
    <location>
        <begin position="92"/>
        <end position="101"/>
    </location>
</feature>
<sequence>MFIWPVVAVVGFVVLAALVVALAQSSTAQYEFERNQVQGQRRQAPAEAEAEVEAEVELEVPVAVGAAAAAGGPAGRVQPAEPANAVARQPVPAHATATHPAGRQGGGQGTPPAWWLVEEQEDGAREQVLAGPFADPIEADWLALSAPSGAGRAVYGVLRSDGRLVRRQLPAEREWLSDLGDQLDRLPEEWDGPLADEDELVSLGVELTAALVEAGLQLHDCAGEGPAGGVCLTPEPGHPGVLVSWHQHDRMSRDLVRGVAAQEAVQHTMNAAIAECLLQLGFDVQPFGSAGCFLVAVDPH</sequence>
<reference evidence="2" key="1">
    <citation type="journal article" date="2014" name="Int. J. Syst. Evol. Microbiol.">
        <title>Complete genome of a new Firmicutes species belonging to the dominant human colonic microbiota ('Ruminococcus bicirculans') reveals two chromosomes and a selective capacity to utilize plant glucans.</title>
        <authorList>
            <consortium name="NISC Comparative Sequencing Program"/>
            <person name="Wegmann U."/>
            <person name="Louis P."/>
            <person name="Goesmann A."/>
            <person name="Henrissat B."/>
            <person name="Duncan S.H."/>
            <person name="Flint H.J."/>
        </authorList>
    </citation>
    <scope>NUCLEOTIDE SEQUENCE</scope>
    <source>
        <strain evidence="2">CGMCC 4.5581</strain>
    </source>
</reference>
<evidence type="ECO:0000256" key="1">
    <source>
        <dbReference type="SAM" id="MobiDB-lite"/>
    </source>
</evidence>
<proteinExistence type="predicted"/>
<dbReference type="Proteomes" id="UP000552836">
    <property type="component" value="Unassembled WGS sequence"/>
</dbReference>
<protein>
    <submittedName>
        <fullName evidence="3">Uncharacterized protein</fullName>
    </submittedName>
</protein>
<dbReference type="AlphaFoldDB" id="A0A846LIJ1"/>
<dbReference type="EMBL" id="BMMI01000001">
    <property type="protein sequence ID" value="GGL54285.1"/>
    <property type="molecule type" value="Genomic_DNA"/>
</dbReference>
<evidence type="ECO:0000313" key="2">
    <source>
        <dbReference type="EMBL" id="GGL54285.1"/>
    </source>
</evidence>
<keyword evidence="5" id="KW-1185">Reference proteome</keyword>
<dbReference type="Proteomes" id="UP000648663">
    <property type="component" value="Unassembled WGS sequence"/>
</dbReference>
<reference evidence="5" key="2">
    <citation type="journal article" date="2019" name="Int. J. Syst. Evol. Microbiol.">
        <title>The Global Catalogue of Microorganisms (GCM) 10K type strain sequencing project: providing services to taxonomists for standard genome sequencing and annotation.</title>
        <authorList>
            <consortium name="The Broad Institute Genomics Platform"/>
            <consortium name="The Broad Institute Genome Sequencing Center for Infectious Disease"/>
            <person name="Wu L."/>
            <person name="Ma J."/>
        </authorList>
    </citation>
    <scope>NUCLEOTIDE SEQUENCE [LARGE SCALE GENOMIC DNA]</scope>
    <source>
        <strain evidence="5">CGMCC 4.5581</strain>
    </source>
</reference>
<gene>
    <name evidence="3" type="ORF">FB380_001813</name>
    <name evidence="2" type="ORF">GCM10011589_07940</name>
</gene>
<accession>A0A846LIJ1</accession>
<evidence type="ECO:0000313" key="4">
    <source>
        <dbReference type="Proteomes" id="UP000552836"/>
    </source>
</evidence>
<comment type="caution">
    <text evidence="3">The sequence shown here is derived from an EMBL/GenBank/DDBJ whole genome shotgun (WGS) entry which is preliminary data.</text>
</comment>
<organism evidence="3 4">
    <name type="scientific">Modestobacter marinus</name>
    <dbReference type="NCBI Taxonomy" id="477641"/>
    <lineage>
        <taxon>Bacteria</taxon>
        <taxon>Bacillati</taxon>
        <taxon>Actinomycetota</taxon>
        <taxon>Actinomycetes</taxon>
        <taxon>Geodermatophilales</taxon>
        <taxon>Geodermatophilaceae</taxon>
        <taxon>Modestobacter</taxon>
    </lineage>
</organism>
<reference evidence="2" key="4">
    <citation type="submission" date="2024-05" db="EMBL/GenBank/DDBJ databases">
        <authorList>
            <person name="Sun Q."/>
            <person name="Zhou Y."/>
        </authorList>
    </citation>
    <scope>NUCLEOTIDE SEQUENCE</scope>
    <source>
        <strain evidence="2">CGMCC 4.5581</strain>
    </source>
</reference>
<evidence type="ECO:0000313" key="3">
    <source>
        <dbReference type="EMBL" id="NIH67367.1"/>
    </source>
</evidence>
<dbReference type="EMBL" id="JAAMPA010000001">
    <property type="protein sequence ID" value="NIH67367.1"/>
    <property type="molecule type" value="Genomic_DNA"/>
</dbReference>
<dbReference type="RefSeq" id="WP_166754798.1">
    <property type="nucleotide sequence ID" value="NZ_BAABJU010000001.1"/>
</dbReference>
<evidence type="ECO:0000313" key="5">
    <source>
        <dbReference type="Proteomes" id="UP000648663"/>
    </source>
</evidence>